<evidence type="ECO:0000256" key="1">
    <source>
        <dbReference type="ARBA" id="ARBA00008891"/>
    </source>
</evidence>
<accession>A0ABM9Q8I6</accession>
<name>A0ABM9Q8I6_9ENTR</name>
<reference evidence="6" key="1">
    <citation type="journal article" date="2012" name="PLoS ONE">
        <title>Comparative analysis of genome sequences covering the seven cronobacter species.</title>
        <authorList>
            <person name="Joseph S."/>
            <person name="Desai P."/>
            <person name="Ji Y."/>
            <person name="Cummings C.A."/>
            <person name="Shih R."/>
            <person name="Degoricija L."/>
            <person name="Rico A."/>
            <person name="Brzoska P."/>
            <person name="Hamby S.E."/>
            <person name="Masood N."/>
            <person name="Hariri S."/>
            <person name="Sonbol H."/>
            <person name="Chuzhanova N."/>
            <person name="McClelland M."/>
            <person name="Furtado M.R."/>
            <person name="Forsythe S.J."/>
        </authorList>
    </citation>
    <scope>NUCLEOTIDE SEQUENCE [LARGE SCALE GENOMIC DNA]</scope>
    <source>
        <strain evidence="6">1210</strain>
    </source>
</reference>
<comment type="similarity">
    <text evidence="1">Belongs to the pectinesterase family.</text>
</comment>
<feature type="domain" description="Pectinesterase catalytic" evidence="4">
    <location>
        <begin position="168"/>
        <end position="324"/>
    </location>
</feature>
<comment type="caution">
    <text evidence="5">The sequence shown here is derived from an EMBL/GenBank/DDBJ whole genome shotgun (WGS) entry which is preliminary data.</text>
</comment>
<gene>
    <name evidence="5" type="ORF">BN134_2482</name>
</gene>
<keyword evidence="3" id="KW-0063">Aspartyl esterase</keyword>
<dbReference type="EMBL" id="CAKZ01000114">
    <property type="protein sequence ID" value="CCJ81724.1"/>
    <property type="molecule type" value="Genomic_DNA"/>
</dbReference>
<organism evidence="5 6">
    <name type="scientific">Cronobacter dublinensis 1210</name>
    <dbReference type="NCBI Taxonomy" id="1208656"/>
    <lineage>
        <taxon>Bacteria</taxon>
        <taxon>Pseudomonadati</taxon>
        <taxon>Pseudomonadota</taxon>
        <taxon>Gammaproteobacteria</taxon>
        <taxon>Enterobacterales</taxon>
        <taxon>Enterobacteriaceae</taxon>
        <taxon>Cronobacter</taxon>
    </lineage>
</organism>
<dbReference type="PANTHER" id="PTHR31321:SF57">
    <property type="entry name" value="PECTINESTERASE 53-RELATED"/>
    <property type="match status" value="1"/>
</dbReference>
<dbReference type="InterPro" id="IPR011050">
    <property type="entry name" value="Pectin_lyase_fold/virulence"/>
</dbReference>
<proteinExistence type="inferred from homology"/>
<dbReference type="SUPFAM" id="SSF51126">
    <property type="entry name" value="Pectin lyase-like"/>
    <property type="match status" value="1"/>
</dbReference>
<keyword evidence="2" id="KW-0378">Hydrolase</keyword>
<dbReference type="InterPro" id="IPR000070">
    <property type="entry name" value="Pectinesterase_cat"/>
</dbReference>
<evidence type="ECO:0000259" key="4">
    <source>
        <dbReference type="Pfam" id="PF01095"/>
    </source>
</evidence>
<dbReference type="Pfam" id="PF01095">
    <property type="entry name" value="Pectinesterase"/>
    <property type="match status" value="1"/>
</dbReference>
<protein>
    <submittedName>
        <fullName evidence="5">Pectin methylesterase</fullName>
    </submittedName>
</protein>
<dbReference type="InterPro" id="IPR012334">
    <property type="entry name" value="Pectin_lyas_fold"/>
</dbReference>
<evidence type="ECO:0000313" key="5">
    <source>
        <dbReference type="EMBL" id="CCJ81724.1"/>
    </source>
</evidence>
<sequence>MTEALLKTAPLSTRPVLSRDEAAAYTREHYFARGGWLTEPDGPWHPASVTSPPEGRVLQVDARKGPYRTVQQAVNVAVASGPRDARVWIAIAPGVYRGVVYVPAGAPPVTLYGTGETPHDVRLELALDARFTPRQYQAAVNAHGEFQPGDPAWRDYQRIAALGAAEIGTRASAVVMAQCDDIQLVNLSIINTLLDHVDGAAHQAVALYADGDRVQLERLRLISRQDTLWLSSRSAPQGEASHISRMWVADCYLEGDVDYVFGSASAVFERVHFHTVSSRGAGEAFVLAPSTPYNLPVGFLVQQCRFTTDSGFGRTLYAKAGRAWDHGARETGYQPGRTANGQALVRDSVFDTGFDTTAPWGAAATTGRPFVASRCGERNEARVNRLVEYQNRQGNQAEGR</sequence>
<dbReference type="NCBIfam" id="NF007822">
    <property type="entry name" value="PRK10531.1"/>
    <property type="match status" value="1"/>
</dbReference>
<evidence type="ECO:0000313" key="6">
    <source>
        <dbReference type="Proteomes" id="UP000009342"/>
    </source>
</evidence>
<dbReference type="Gene3D" id="2.160.20.10">
    <property type="entry name" value="Single-stranded right-handed beta-helix, Pectin lyase-like"/>
    <property type="match status" value="1"/>
</dbReference>
<dbReference type="Proteomes" id="UP000009342">
    <property type="component" value="Unassembled WGS sequence"/>
</dbReference>
<keyword evidence="6" id="KW-1185">Reference proteome</keyword>
<evidence type="ECO:0000256" key="3">
    <source>
        <dbReference type="ARBA" id="ARBA00023085"/>
    </source>
</evidence>
<evidence type="ECO:0000256" key="2">
    <source>
        <dbReference type="ARBA" id="ARBA00022801"/>
    </source>
</evidence>
<dbReference type="PANTHER" id="PTHR31321">
    <property type="entry name" value="ACYL-COA THIOESTER HYDROLASE YBHC-RELATED"/>
    <property type="match status" value="1"/>
</dbReference>